<proteinExistence type="predicted"/>
<sequence>MISETQYEQELRLFLSQTLSIKVNAQTPIKIKDHCWYADLDFFYENIHYLVEIKYYRSPLIQLDVLYRGAEQATKYAQYSQKNSVPILIVNCHVELSQREELEKYFPSLILIDRNNILKTGYFNTAYFPELKDYAYISNEDKSIIDLLAAKKEIKSIIGKDNSLLEKIINESGKLAQELRNLETGRKNNAWKSYEELCVRIIHHLFRDHLRKWNKDSIQENLHKFYQRSIINEETEETFQYRDLVVPINDYDKLPVFWKFIRETLNCYYITFEFKNYTNKIKQEQIHLTEKYLLKTAFRSVAIIFTRKGVDDNGKFAINGAIRESGKVIIVLSDNDVYEMLNNSSDATDLLFGKIDNLFLDLSK</sequence>
<evidence type="ECO:0000313" key="1">
    <source>
        <dbReference type="EMBL" id="EGF09894.1"/>
    </source>
</evidence>
<keyword evidence="2" id="KW-1185">Reference proteome</keyword>
<evidence type="ECO:0008006" key="3">
    <source>
        <dbReference type="Google" id="ProtNLM"/>
    </source>
</evidence>
<evidence type="ECO:0000313" key="2">
    <source>
        <dbReference type="Proteomes" id="UP000004105"/>
    </source>
</evidence>
<dbReference type="AlphaFoldDB" id="F2BEI9"/>
<reference evidence="1 2" key="1">
    <citation type="submission" date="2011-02" db="EMBL/GenBank/DDBJ databases">
        <authorList>
            <person name="Muzny D."/>
            <person name="Qin X."/>
            <person name="Deng J."/>
            <person name="Jiang H."/>
            <person name="Liu Y."/>
            <person name="Qu J."/>
            <person name="Song X.-Z."/>
            <person name="Zhang L."/>
            <person name="Thornton R."/>
            <person name="Coyle M."/>
            <person name="Francisco L."/>
            <person name="Jackson L."/>
            <person name="Javaid M."/>
            <person name="Korchina V."/>
            <person name="Kovar C."/>
            <person name="Mata R."/>
            <person name="Mathew T."/>
            <person name="Ngo R."/>
            <person name="Nguyen L."/>
            <person name="Nguyen N."/>
            <person name="Okwuonu G."/>
            <person name="Ongeri F."/>
            <person name="Pham C."/>
            <person name="Simmons D."/>
            <person name="Wilczek-Boney K."/>
            <person name="Hale W."/>
            <person name="Jakkamsetti A."/>
            <person name="Pham P."/>
            <person name="Ruth R."/>
            <person name="San Lucas F."/>
            <person name="Warren J."/>
            <person name="Zhang J."/>
            <person name="Zhao Z."/>
            <person name="Zhou C."/>
            <person name="Zhu D."/>
            <person name="Lee S."/>
            <person name="Bess C."/>
            <person name="Blankenburg K."/>
            <person name="Forbes L."/>
            <person name="Fu Q."/>
            <person name="Gubbala S."/>
            <person name="Hirani K."/>
            <person name="Jayaseelan J.C."/>
            <person name="Lara F."/>
            <person name="Munidasa M."/>
            <person name="Palculict T."/>
            <person name="Patil S."/>
            <person name="Pu L.-L."/>
            <person name="Saada N."/>
            <person name="Tang L."/>
            <person name="Weissenberger G."/>
            <person name="Zhu Y."/>
            <person name="Hemphill L."/>
            <person name="Shang Y."/>
            <person name="Youmans B."/>
            <person name="Ayvaz T."/>
            <person name="Ross M."/>
            <person name="Santibanez J."/>
            <person name="Aqrawi P."/>
            <person name="Gross S."/>
            <person name="Joshi V."/>
            <person name="Fowler G."/>
            <person name="Nazareth L."/>
            <person name="Reid J."/>
            <person name="Worley K."/>
            <person name="Petrosino J."/>
            <person name="Highlander S."/>
            <person name="Gibbs R."/>
        </authorList>
    </citation>
    <scope>NUCLEOTIDE SEQUENCE [LARGE SCALE GENOMIC DNA]</scope>
    <source>
        <strain evidence="1 2">ATCC BAA-1200</strain>
    </source>
</reference>
<dbReference type="EMBL" id="AFAY01000046">
    <property type="protein sequence ID" value="EGF09894.1"/>
    <property type="molecule type" value="Genomic_DNA"/>
</dbReference>
<dbReference type="RefSeq" id="WP_007343151.1">
    <property type="nucleotide sequence ID" value="NZ_GL878494.1"/>
</dbReference>
<accession>F2BEI9</accession>
<comment type="caution">
    <text evidence="1">The sequence shown here is derived from an EMBL/GenBank/DDBJ whole genome shotgun (WGS) entry which is preliminary data.</text>
</comment>
<protein>
    <recommendedName>
        <fullName evidence="3">Restriction endonuclease type IV Mrr domain-containing protein</fullName>
    </recommendedName>
</protein>
<dbReference type="OrthoDB" id="6691177at2"/>
<dbReference type="Proteomes" id="UP000004105">
    <property type="component" value="Unassembled WGS sequence"/>
</dbReference>
<dbReference type="HOGENOM" id="CLU_064930_0_0_4"/>
<gene>
    <name evidence="1" type="ORF">HMPREF9123_2145</name>
</gene>
<organism evidence="1 2">
    <name type="scientific">Neisseria bacilliformis ATCC BAA-1200</name>
    <dbReference type="NCBI Taxonomy" id="888742"/>
    <lineage>
        <taxon>Bacteria</taxon>
        <taxon>Pseudomonadati</taxon>
        <taxon>Pseudomonadota</taxon>
        <taxon>Betaproteobacteria</taxon>
        <taxon>Neisseriales</taxon>
        <taxon>Neisseriaceae</taxon>
        <taxon>Neisseria</taxon>
    </lineage>
</organism>
<name>F2BEI9_9NEIS</name>